<dbReference type="Proteomes" id="UP000295578">
    <property type="component" value="Unassembled WGS sequence"/>
</dbReference>
<protein>
    <submittedName>
        <fullName evidence="2">Uncharacterized protein</fullName>
    </submittedName>
</protein>
<evidence type="ECO:0000313" key="2">
    <source>
        <dbReference type="EMBL" id="TDD63815.1"/>
    </source>
</evidence>
<dbReference type="EMBL" id="SMKY01000388">
    <property type="protein sequence ID" value="TDD63815.1"/>
    <property type="molecule type" value="Genomic_DNA"/>
</dbReference>
<feature type="region of interest" description="Disordered" evidence="1">
    <location>
        <begin position="1"/>
        <end position="161"/>
    </location>
</feature>
<reference evidence="2 3" key="1">
    <citation type="submission" date="2019-03" db="EMBL/GenBank/DDBJ databases">
        <title>Draft genome sequences of novel Actinobacteria.</title>
        <authorList>
            <person name="Sahin N."/>
            <person name="Ay H."/>
            <person name="Saygin H."/>
        </authorList>
    </citation>
    <scope>NUCLEOTIDE SEQUENCE [LARGE SCALE GENOMIC DNA]</scope>
    <source>
        <strain evidence="2 3">DSM 45941</strain>
    </source>
</reference>
<feature type="compositionally biased region" description="Gly residues" evidence="1">
    <location>
        <begin position="62"/>
        <end position="71"/>
    </location>
</feature>
<evidence type="ECO:0000256" key="1">
    <source>
        <dbReference type="SAM" id="MobiDB-lite"/>
    </source>
</evidence>
<feature type="compositionally biased region" description="Gly residues" evidence="1">
    <location>
        <begin position="1"/>
        <end position="11"/>
    </location>
</feature>
<evidence type="ECO:0000313" key="3">
    <source>
        <dbReference type="Proteomes" id="UP000295578"/>
    </source>
</evidence>
<sequence length="161" mass="16303">MGFDNPGGPGKGPETSDKPTPPSTGEQPPATSGTETGSRTPRLDSYRAAGVEFPGRPKNGTEQGGEQGNEQGGDRDQGTDEGTSTDPPADNKVGTEDQEKKGSETGESETESPTGDGESEDGAPRNGAPQDGTAKTTDVGERDPEPGELPPAPGAEAPEKA</sequence>
<organism evidence="2 3">
    <name type="scientific">Actinomadura darangshiensis</name>
    <dbReference type="NCBI Taxonomy" id="705336"/>
    <lineage>
        <taxon>Bacteria</taxon>
        <taxon>Bacillati</taxon>
        <taxon>Actinomycetota</taxon>
        <taxon>Actinomycetes</taxon>
        <taxon>Streptosporangiales</taxon>
        <taxon>Thermomonosporaceae</taxon>
        <taxon>Actinomadura</taxon>
    </lineage>
</organism>
<feature type="compositionally biased region" description="Polar residues" evidence="1">
    <location>
        <begin position="23"/>
        <end position="39"/>
    </location>
</feature>
<comment type="caution">
    <text evidence="2">The sequence shown here is derived from an EMBL/GenBank/DDBJ whole genome shotgun (WGS) entry which is preliminary data.</text>
</comment>
<feature type="non-terminal residue" evidence="2">
    <location>
        <position position="161"/>
    </location>
</feature>
<gene>
    <name evidence="2" type="ORF">E1293_42380</name>
</gene>
<accession>A0A4R4ZXT6</accession>
<feature type="compositionally biased region" description="Basic and acidic residues" evidence="1">
    <location>
        <begin position="93"/>
        <end position="104"/>
    </location>
</feature>
<keyword evidence="3" id="KW-1185">Reference proteome</keyword>
<name>A0A4R4ZXT6_9ACTN</name>
<dbReference type="AlphaFoldDB" id="A0A4R4ZXT6"/>
<proteinExistence type="predicted"/>